<evidence type="ECO:0000313" key="3">
    <source>
        <dbReference type="Proteomes" id="UP001279734"/>
    </source>
</evidence>
<evidence type="ECO:0000256" key="1">
    <source>
        <dbReference type="SAM" id="MobiDB-lite"/>
    </source>
</evidence>
<comment type="caution">
    <text evidence="2">The sequence shown here is derived from an EMBL/GenBank/DDBJ whole genome shotgun (WGS) entry which is preliminary data.</text>
</comment>
<protein>
    <submittedName>
        <fullName evidence="2">Uncharacterized protein</fullName>
    </submittedName>
</protein>
<proteinExistence type="predicted"/>
<organism evidence="2 3">
    <name type="scientific">Nepenthes gracilis</name>
    <name type="common">Slender pitcher plant</name>
    <dbReference type="NCBI Taxonomy" id="150966"/>
    <lineage>
        <taxon>Eukaryota</taxon>
        <taxon>Viridiplantae</taxon>
        <taxon>Streptophyta</taxon>
        <taxon>Embryophyta</taxon>
        <taxon>Tracheophyta</taxon>
        <taxon>Spermatophyta</taxon>
        <taxon>Magnoliopsida</taxon>
        <taxon>eudicotyledons</taxon>
        <taxon>Gunneridae</taxon>
        <taxon>Pentapetalae</taxon>
        <taxon>Caryophyllales</taxon>
        <taxon>Nepenthaceae</taxon>
        <taxon>Nepenthes</taxon>
    </lineage>
</organism>
<feature type="compositionally biased region" description="Basic and acidic residues" evidence="1">
    <location>
        <begin position="1"/>
        <end position="10"/>
    </location>
</feature>
<reference evidence="2" key="1">
    <citation type="submission" date="2023-05" db="EMBL/GenBank/DDBJ databases">
        <title>Nepenthes gracilis genome sequencing.</title>
        <authorList>
            <person name="Fukushima K."/>
        </authorList>
    </citation>
    <scope>NUCLEOTIDE SEQUENCE</scope>
    <source>
        <strain evidence="2">SING2019-196</strain>
    </source>
</reference>
<gene>
    <name evidence="2" type="ORF">Nepgr_023455</name>
</gene>
<sequence length="119" mass="13226">MNDTSEDREPPWWTEQTTEAGGKGLREEELAVVAVQERFLSRPSPDGDEEELENLFVADEIRAGTAVYASRYAPFQNLPHLLLHTSHEEEEHPLLPLPLSLKFTASLLGLIGGVASVLF</sequence>
<keyword evidence="3" id="KW-1185">Reference proteome</keyword>
<evidence type="ECO:0000313" key="2">
    <source>
        <dbReference type="EMBL" id="GMH21613.1"/>
    </source>
</evidence>
<feature type="region of interest" description="Disordered" evidence="1">
    <location>
        <begin position="1"/>
        <end position="26"/>
    </location>
</feature>
<dbReference type="AlphaFoldDB" id="A0AAD3XXW5"/>
<dbReference type="Proteomes" id="UP001279734">
    <property type="component" value="Unassembled WGS sequence"/>
</dbReference>
<name>A0AAD3XXW5_NEPGR</name>
<accession>A0AAD3XXW5</accession>
<dbReference type="EMBL" id="BSYO01000023">
    <property type="protein sequence ID" value="GMH21613.1"/>
    <property type="molecule type" value="Genomic_DNA"/>
</dbReference>